<dbReference type="RefSeq" id="WP_109984343.1">
    <property type="nucleotide sequence ID" value="NZ_JAJUIE010000007.1"/>
</dbReference>
<keyword evidence="2 5" id="KW-0560">Oxidoreductase</keyword>
<comment type="similarity">
    <text evidence="1 5">Belongs to the MsrA Met sulfoxide reductase family.</text>
</comment>
<dbReference type="PANTHER" id="PTHR43774">
    <property type="entry name" value="PEPTIDE METHIONINE SULFOXIDE REDUCTASE"/>
    <property type="match status" value="1"/>
</dbReference>
<dbReference type="PANTHER" id="PTHR43774:SF1">
    <property type="entry name" value="PEPTIDE METHIONINE SULFOXIDE REDUCTASE MSRA 2"/>
    <property type="match status" value="1"/>
</dbReference>
<sequence length="173" mass="20068">MRKIEKATFAGGCFWCMVKPFDQWDGVISVVSGYTGGTIENPSYEQVKTGTTGHYEAVQIMYDSSIISYQTILDLYWPQIDPTDAGGQFHDRGPQYRTAIFYHNAAQKETAINSKKSLKESNRFQKEIVTDILPAQPFYPAEDYHQAFYKKNEKEYKLDREKSGRDVFIQKYW</sequence>
<dbReference type="FunFam" id="3.30.1060.10:FF:000003">
    <property type="entry name" value="Peptide methionine sulfoxide reductase MsrA"/>
    <property type="match status" value="1"/>
</dbReference>
<dbReference type="AlphaFoldDB" id="A0A317KZH0"/>
<evidence type="ECO:0000256" key="3">
    <source>
        <dbReference type="ARBA" id="ARBA00047806"/>
    </source>
</evidence>
<evidence type="ECO:0000256" key="5">
    <source>
        <dbReference type="HAMAP-Rule" id="MF_01401"/>
    </source>
</evidence>
<dbReference type="EC" id="1.8.4.11" evidence="5"/>
<evidence type="ECO:0000313" key="7">
    <source>
        <dbReference type="EMBL" id="PWU68743.1"/>
    </source>
</evidence>
<dbReference type="Gene3D" id="3.30.1060.10">
    <property type="entry name" value="Peptide methionine sulphoxide reductase MsrA"/>
    <property type="match status" value="1"/>
</dbReference>
<dbReference type="Proteomes" id="UP000245624">
    <property type="component" value="Unassembled WGS sequence"/>
</dbReference>
<evidence type="ECO:0000259" key="6">
    <source>
        <dbReference type="Pfam" id="PF01625"/>
    </source>
</evidence>
<accession>A0A317KZH0</accession>
<dbReference type="HAMAP" id="MF_01401">
    <property type="entry name" value="MsrA"/>
    <property type="match status" value="1"/>
</dbReference>
<gene>
    <name evidence="5 7" type="primary">msrA</name>
    <name evidence="7" type="ORF">DLJ74_09980</name>
</gene>
<comment type="caution">
    <text evidence="7">The sequence shown here is derived from an EMBL/GenBank/DDBJ whole genome shotgun (WGS) entry which is preliminary data.</text>
</comment>
<dbReference type="EMBL" id="QGTD01000008">
    <property type="protein sequence ID" value="PWU68743.1"/>
    <property type="molecule type" value="Genomic_DNA"/>
</dbReference>
<feature type="domain" description="Peptide methionine sulphoxide reductase MsrA" evidence="6">
    <location>
        <begin position="6"/>
        <end position="157"/>
    </location>
</feature>
<organism evidence="7 8">
    <name type="scientific">Gracilibacillus dipsosauri</name>
    <dbReference type="NCBI Taxonomy" id="178340"/>
    <lineage>
        <taxon>Bacteria</taxon>
        <taxon>Bacillati</taxon>
        <taxon>Bacillota</taxon>
        <taxon>Bacilli</taxon>
        <taxon>Bacillales</taxon>
        <taxon>Bacillaceae</taxon>
        <taxon>Gracilibacillus</taxon>
    </lineage>
</organism>
<dbReference type="GO" id="GO:0008113">
    <property type="term" value="F:peptide-methionine (S)-S-oxide reductase activity"/>
    <property type="evidence" value="ECO:0007669"/>
    <property type="project" value="UniProtKB-UniRule"/>
</dbReference>
<comment type="function">
    <text evidence="5">Has an important function as a repair enzyme for proteins that have been inactivated by oxidation. Catalyzes the reversible oxidation-reduction of methionine sulfoxide in proteins to methionine.</text>
</comment>
<dbReference type="Pfam" id="PF01625">
    <property type="entry name" value="PMSR"/>
    <property type="match status" value="1"/>
</dbReference>
<evidence type="ECO:0000313" key="8">
    <source>
        <dbReference type="Proteomes" id="UP000245624"/>
    </source>
</evidence>
<keyword evidence="8" id="KW-1185">Reference proteome</keyword>
<dbReference type="GO" id="GO:0033744">
    <property type="term" value="F:L-methionine:thioredoxin-disulfide S-oxidoreductase activity"/>
    <property type="evidence" value="ECO:0007669"/>
    <property type="project" value="RHEA"/>
</dbReference>
<comment type="catalytic activity">
    <reaction evidence="4 5">
        <text>[thioredoxin]-disulfide + L-methionine + H2O = L-methionine (S)-S-oxide + [thioredoxin]-dithiol</text>
        <dbReference type="Rhea" id="RHEA:19993"/>
        <dbReference type="Rhea" id="RHEA-COMP:10698"/>
        <dbReference type="Rhea" id="RHEA-COMP:10700"/>
        <dbReference type="ChEBI" id="CHEBI:15377"/>
        <dbReference type="ChEBI" id="CHEBI:29950"/>
        <dbReference type="ChEBI" id="CHEBI:50058"/>
        <dbReference type="ChEBI" id="CHEBI:57844"/>
        <dbReference type="ChEBI" id="CHEBI:58772"/>
        <dbReference type="EC" id="1.8.4.11"/>
    </reaction>
</comment>
<feature type="active site" evidence="5">
    <location>
        <position position="13"/>
    </location>
</feature>
<name>A0A317KZH0_9BACI</name>
<evidence type="ECO:0000256" key="4">
    <source>
        <dbReference type="ARBA" id="ARBA00048782"/>
    </source>
</evidence>
<evidence type="ECO:0000256" key="2">
    <source>
        <dbReference type="ARBA" id="ARBA00023002"/>
    </source>
</evidence>
<reference evidence="7 8" key="1">
    <citation type="submission" date="2018-05" db="EMBL/GenBank/DDBJ databases">
        <title>Genomic analysis of Gracilibacillus dipsosauri DD1 reveals novel features of a salt-tolerant amylase.</title>
        <authorList>
            <person name="Deutch C.E."/>
            <person name="Yang S."/>
        </authorList>
    </citation>
    <scope>NUCLEOTIDE SEQUENCE [LARGE SCALE GENOMIC DNA]</scope>
    <source>
        <strain evidence="7 8">DD1</strain>
    </source>
</reference>
<comment type="catalytic activity">
    <reaction evidence="3 5">
        <text>L-methionyl-[protein] + [thioredoxin]-disulfide + H2O = L-methionyl-(S)-S-oxide-[protein] + [thioredoxin]-dithiol</text>
        <dbReference type="Rhea" id="RHEA:14217"/>
        <dbReference type="Rhea" id="RHEA-COMP:10698"/>
        <dbReference type="Rhea" id="RHEA-COMP:10700"/>
        <dbReference type="Rhea" id="RHEA-COMP:12313"/>
        <dbReference type="Rhea" id="RHEA-COMP:12315"/>
        <dbReference type="ChEBI" id="CHEBI:15377"/>
        <dbReference type="ChEBI" id="CHEBI:16044"/>
        <dbReference type="ChEBI" id="CHEBI:29950"/>
        <dbReference type="ChEBI" id="CHEBI:44120"/>
        <dbReference type="ChEBI" id="CHEBI:50058"/>
        <dbReference type="EC" id="1.8.4.11"/>
    </reaction>
</comment>
<protein>
    <recommendedName>
        <fullName evidence="5">Peptide methionine sulfoxide reductase MsrA</fullName>
        <shortName evidence="5">Protein-methionine-S-oxide reductase</shortName>
        <ecNumber evidence="5">1.8.4.11</ecNumber>
    </recommendedName>
    <alternativeName>
        <fullName evidence="5">Peptide-methionine (S)-S-oxide reductase</fullName>
        <shortName evidence="5">Peptide Met(O) reductase</shortName>
    </alternativeName>
</protein>
<dbReference type="SUPFAM" id="SSF55068">
    <property type="entry name" value="Peptide methionine sulfoxide reductase"/>
    <property type="match status" value="1"/>
</dbReference>
<evidence type="ECO:0000256" key="1">
    <source>
        <dbReference type="ARBA" id="ARBA00005591"/>
    </source>
</evidence>
<dbReference type="OrthoDB" id="4174719at2"/>
<dbReference type="InterPro" id="IPR002569">
    <property type="entry name" value="Met_Sox_Rdtase_MsrA_dom"/>
</dbReference>
<dbReference type="InterPro" id="IPR036509">
    <property type="entry name" value="Met_Sox_Rdtase_MsrA_sf"/>
</dbReference>
<dbReference type="NCBIfam" id="TIGR00401">
    <property type="entry name" value="msrA"/>
    <property type="match status" value="1"/>
</dbReference>
<proteinExistence type="inferred from homology"/>